<dbReference type="Gene3D" id="3.30.40.10">
    <property type="entry name" value="Zinc/RING finger domain, C3HC4 (zinc finger)"/>
    <property type="match status" value="1"/>
</dbReference>
<keyword evidence="3" id="KW-0808">Transferase</keyword>
<evidence type="ECO:0000259" key="10">
    <source>
        <dbReference type="PROSITE" id="PS50089"/>
    </source>
</evidence>
<keyword evidence="12" id="KW-1185">Reference proteome</keyword>
<evidence type="ECO:0000256" key="5">
    <source>
        <dbReference type="ARBA" id="ARBA00022771"/>
    </source>
</evidence>
<proteinExistence type="predicted"/>
<keyword evidence="7" id="KW-0862">Zinc</keyword>
<dbReference type="Pfam" id="PF13639">
    <property type="entry name" value="zf-RING_2"/>
    <property type="match status" value="1"/>
</dbReference>
<comment type="catalytic activity">
    <reaction evidence="1">
        <text>S-ubiquitinyl-[E2 ubiquitin-conjugating enzyme]-L-cysteine + [acceptor protein]-L-lysine = [E2 ubiquitin-conjugating enzyme]-L-cysteine + N(6)-ubiquitinyl-[acceptor protein]-L-lysine.</text>
        <dbReference type="EC" id="2.3.2.27"/>
    </reaction>
</comment>
<dbReference type="InterPro" id="IPR013083">
    <property type="entry name" value="Znf_RING/FYVE/PHD"/>
</dbReference>
<dbReference type="PROSITE" id="PS50089">
    <property type="entry name" value="ZF_RING_2"/>
    <property type="match status" value="1"/>
</dbReference>
<evidence type="ECO:0000256" key="2">
    <source>
        <dbReference type="ARBA" id="ARBA00012483"/>
    </source>
</evidence>
<feature type="domain" description="RING-type" evidence="10">
    <location>
        <begin position="109"/>
        <end position="149"/>
    </location>
</feature>
<dbReference type="PANTHER" id="PTHR46463:SF86">
    <property type="entry name" value="RING-TYPE DOMAIN-CONTAINING PROTEIN"/>
    <property type="match status" value="1"/>
</dbReference>
<keyword evidence="5 8" id="KW-0863">Zinc-finger</keyword>
<feature type="compositionally biased region" description="Polar residues" evidence="9">
    <location>
        <begin position="23"/>
        <end position="39"/>
    </location>
</feature>
<protein>
    <recommendedName>
        <fullName evidence="2">RING-type E3 ubiquitin transferase</fullName>
        <ecNumber evidence="2">2.3.2.27</ecNumber>
    </recommendedName>
</protein>
<evidence type="ECO:0000256" key="4">
    <source>
        <dbReference type="ARBA" id="ARBA00022723"/>
    </source>
</evidence>
<dbReference type="EC" id="2.3.2.27" evidence="2"/>
<dbReference type="GO" id="GO:0061630">
    <property type="term" value="F:ubiquitin protein ligase activity"/>
    <property type="evidence" value="ECO:0007669"/>
    <property type="project" value="UniProtKB-EC"/>
</dbReference>
<evidence type="ECO:0000256" key="1">
    <source>
        <dbReference type="ARBA" id="ARBA00000900"/>
    </source>
</evidence>
<reference evidence="11 12" key="1">
    <citation type="journal article" date="2016" name="Sci. Rep.">
        <title>The genome sequence of the outbreeding globe artichoke constructed de novo incorporating a phase-aware low-pass sequencing strategy of F1 progeny.</title>
        <authorList>
            <person name="Scaglione D."/>
            <person name="Reyes-Chin-Wo S."/>
            <person name="Acquadro A."/>
            <person name="Froenicke L."/>
            <person name="Portis E."/>
            <person name="Beitel C."/>
            <person name="Tirone M."/>
            <person name="Mauro R."/>
            <person name="Lo Monaco A."/>
            <person name="Mauromicale G."/>
            <person name="Faccioli P."/>
            <person name="Cattivelli L."/>
            <person name="Rieseberg L."/>
            <person name="Michelmore R."/>
            <person name="Lanteri S."/>
        </authorList>
    </citation>
    <scope>NUCLEOTIDE SEQUENCE [LARGE SCALE GENOMIC DNA]</scope>
    <source>
        <strain evidence="11">2C</strain>
    </source>
</reference>
<feature type="region of interest" description="Disordered" evidence="9">
    <location>
        <begin position="16"/>
        <end position="39"/>
    </location>
</feature>
<evidence type="ECO:0000256" key="9">
    <source>
        <dbReference type="SAM" id="MobiDB-lite"/>
    </source>
</evidence>
<dbReference type="AlphaFoldDB" id="A0A103XV69"/>
<accession>A0A103XV69</accession>
<organism evidence="11 12">
    <name type="scientific">Cynara cardunculus var. scolymus</name>
    <name type="common">Globe artichoke</name>
    <name type="synonym">Cynara scolymus</name>
    <dbReference type="NCBI Taxonomy" id="59895"/>
    <lineage>
        <taxon>Eukaryota</taxon>
        <taxon>Viridiplantae</taxon>
        <taxon>Streptophyta</taxon>
        <taxon>Embryophyta</taxon>
        <taxon>Tracheophyta</taxon>
        <taxon>Spermatophyta</taxon>
        <taxon>Magnoliopsida</taxon>
        <taxon>eudicotyledons</taxon>
        <taxon>Gunneridae</taxon>
        <taxon>Pentapetalae</taxon>
        <taxon>asterids</taxon>
        <taxon>campanulids</taxon>
        <taxon>Asterales</taxon>
        <taxon>Asteraceae</taxon>
        <taxon>Carduoideae</taxon>
        <taxon>Cardueae</taxon>
        <taxon>Carduinae</taxon>
        <taxon>Cynara</taxon>
    </lineage>
</organism>
<keyword evidence="6" id="KW-0833">Ubl conjugation pathway</keyword>
<dbReference type="OrthoDB" id="8062037at2759"/>
<dbReference type="InterPro" id="IPR001841">
    <property type="entry name" value="Znf_RING"/>
</dbReference>
<evidence type="ECO:0000256" key="7">
    <source>
        <dbReference type="ARBA" id="ARBA00022833"/>
    </source>
</evidence>
<dbReference type="SMART" id="SM00184">
    <property type="entry name" value="RING"/>
    <property type="match status" value="1"/>
</dbReference>
<sequence>MGSLLCCLRGSAIDEEDVDSNDNEQVQESNNTTDRSTPQAGFNVFAHGVTKMCNDLFGSGVAGSLQSSSSIRDAKSLNHSDVEPELARGSSGLTFTRDEDCESSKDDECLICLEEYTSENPRITTKCLHDSHLSCILEWQQRSELCPVCAKLMEFEEMS</sequence>
<gene>
    <name evidence="11" type="ORF">Ccrd_000440</name>
</gene>
<dbReference type="STRING" id="59895.A0A103XV69"/>
<dbReference type="EMBL" id="LEKV01003831">
    <property type="protein sequence ID" value="KVH97473.1"/>
    <property type="molecule type" value="Genomic_DNA"/>
</dbReference>
<evidence type="ECO:0000256" key="8">
    <source>
        <dbReference type="PROSITE-ProRule" id="PRU00175"/>
    </source>
</evidence>
<dbReference type="Proteomes" id="UP000243975">
    <property type="component" value="Unassembled WGS sequence"/>
</dbReference>
<evidence type="ECO:0000256" key="6">
    <source>
        <dbReference type="ARBA" id="ARBA00022786"/>
    </source>
</evidence>
<evidence type="ECO:0000313" key="11">
    <source>
        <dbReference type="EMBL" id="KVH97473.1"/>
    </source>
</evidence>
<name>A0A103XV69_CYNCS</name>
<evidence type="ECO:0000256" key="3">
    <source>
        <dbReference type="ARBA" id="ARBA00022679"/>
    </source>
</evidence>
<dbReference type="GO" id="GO:0008270">
    <property type="term" value="F:zinc ion binding"/>
    <property type="evidence" value="ECO:0007669"/>
    <property type="project" value="UniProtKB-KW"/>
</dbReference>
<dbReference type="Gramene" id="KVH97473">
    <property type="protein sequence ID" value="KVH97473"/>
    <property type="gene ID" value="Ccrd_000440"/>
</dbReference>
<comment type="caution">
    <text evidence="11">The sequence shown here is derived from an EMBL/GenBank/DDBJ whole genome shotgun (WGS) entry which is preliminary data.</text>
</comment>
<evidence type="ECO:0000313" key="12">
    <source>
        <dbReference type="Proteomes" id="UP000243975"/>
    </source>
</evidence>
<dbReference type="PANTHER" id="PTHR46463">
    <property type="entry name" value="ZINC FINGER, RING/FYVE/PHD-TYPE"/>
    <property type="match status" value="1"/>
</dbReference>
<keyword evidence="4" id="KW-0479">Metal-binding</keyword>
<dbReference type="SUPFAM" id="SSF57850">
    <property type="entry name" value="RING/U-box"/>
    <property type="match status" value="1"/>
</dbReference>